<dbReference type="Gene3D" id="1.25.10.10">
    <property type="entry name" value="Leucine-rich Repeat Variant"/>
    <property type="match status" value="1"/>
</dbReference>
<sequence>MKGIQVSQYVKKLDDLKVTTLADPVPGPNEYLIKVEAAATNFFDILQVQGKYQHQPPFPWIAGMEFAGTVLSTPSASSNPKYPVGSRVFGASQGAYATLATAAEASLRPQPKGWTSTEAAGLFVTAPTSYGAMVVRAGVKKGDWVLVHAAAGGVGLAAVQVAKAFGATVIATAGTKRKLEVAKQFGADHVVDYKDEKWPEVVKKLTPKGRGVDIVYDPVGMVDKSTKCIAWNGRILVIGFAAGAIEKVAMNKVLLKNISIVGIHWGMYSKMESETEVRVWEEILQLVEDGKFKGTEFTDKEFVGLESIPEALKALGSRETWGKVVVKVPQDSQAKLADKMSFAIEVPGEASPLTMQELCKALEAATSMDNSQRQAAGKQLSTWETQQGYFPSLQSIFLDKSIPREIRFLAIIQIKNGIDKYWRHVAKNAMNPDDKALIRSRLFQGTLGEEDRAFALHNALATAKVLRIDYPDSWPEALPSIIDLLRTYKNGDQILLGGALVILLRVVKELGTARMRKSQTALQSVTPELVYLLGEIYTERATLWTEWLANGRGDEDAADLAMQNSLFAAKILRRLLILGYENPVKDKVVVEYWSVTQNHFGQFLGYVSHDSAVPAPYQEVVGKHLLQFTKLHLEMSETHPASFPLLPNSIPLVLAYWDLVAKFAEVFDKSGGLRQTTTADGAGAKSKVEGPLLEKLALKGLLLVKSCVAIVWKPVQTFKYLSREFLEQKDRAVQIIKDELLKDDLVMQIVNAIITKLLIFRQADLEAWEDDPEDFESTEQYLGDGWQFAVRPCAERVFLELLVHYKTLLTPPLLSYFQQATSADSDVITKEAIYTAMGAAAPNISEAFDFDNLLTTTLVQDAQFTGPLAKVLRRRIAILISTWVPVKIADASRPLIFEIYRHLLNNKDQNNDEVVRLTTARQLKEVADDFGFQGDVFAKYAPDFLPQLIGLLEVTYLEDTKQALFETLRVCIQRMEEHVLPFADPIMAALPDLWEQSNEAYMVKAAIIGVLSALVNSIGAESQRFQQAMLPIITQCMNDSSSQAFLEDIVDLWRSLITQSASPLSADMISLQPMILPLLDNEPQLAEAAYEILNAYIVLAPDATLSDNLRRRTLEALVVPLQSSGRSRGADVLTSYRKIELMFLAASELGGSNGASVITQDLVELGIIQLMLQRIHTDWERSQLTGPNASNKEALEWSHKLAYFSILARIALADPSLLINVISTVGADITQVWPWLSAQWFGSFDSMADIERQKLSCMALTRLCELPQPVQDLACSSLQDYFTMWPSVVLQCHDGNALGEDGLVWDAPPQSDESTPLENAEAALVARDPVHTVRTYGFVTERLQGLVQRAGGEAAFRDNWMVNVDKDVLEGFERLASGAGAQ</sequence>
<dbReference type="InterPro" id="IPR051397">
    <property type="entry name" value="Zn-ADH-like_protein"/>
</dbReference>
<evidence type="ECO:0000313" key="4">
    <source>
        <dbReference type="Proteomes" id="UP001265746"/>
    </source>
</evidence>
<dbReference type="PANTHER" id="PTHR43677">
    <property type="entry name" value="SHORT-CHAIN DEHYDROGENASE/REDUCTASE"/>
    <property type="match status" value="1"/>
</dbReference>
<comment type="caution">
    <text evidence="3">The sequence shown here is derived from an EMBL/GenBank/DDBJ whole genome shotgun (WGS) entry which is preliminary data.</text>
</comment>
<dbReference type="InterPro" id="IPR036291">
    <property type="entry name" value="NAD(P)-bd_dom_sf"/>
</dbReference>
<gene>
    <name evidence="3" type="ORF">N8I77_011908</name>
</gene>
<dbReference type="Pfam" id="PF03810">
    <property type="entry name" value="IBN_N"/>
    <property type="match status" value="1"/>
</dbReference>
<dbReference type="Gene3D" id="3.40.50.720">
    <property type="entry name" value="NAD(P)-binding Rossmann-like Domain"/>
    <property type="match status" value="1"/>
</dbReference>
<dbReference type="InterPro" id="IPR011032">
    <property type="entry name" value="GroES-like_sf"/>
</dbReference>
<dbReference type="Pfam" id="PF25758">
    <property type="entry name" value="TPR_IPO11"/>
    <property type="match status" value="1"/>
</dbReference>
<comment type="similarity">
    <text evidence="1">Belongs to the importin beta family.</text>
</comment>
<dbReference type="GO" id="GO:0016491">
    <property type="term" value="F:oxidoreductase activity"/>
    <property type="evidence" value="ECO:0007669"/>
    <property type="project" value="InterPro"/>
</dbReference>
<accession>A0AAD9S3T9</accession>
<name>A0AAD9S3T9_PHOAM</name>
<dbReference type="GO" id="GO:0005739">
    <property type="term" value="C:mitochondrion"/>
    <property type="evidence" value="ECO:0007669"/>
    <property type="project" value="TreeGrafter"/>
</dbReference>
<dbReference type="PROSITE" id="PS01162">
    <property type="entry name" value="QOR_ZETA_CRYSTAL"/>
    <property type="match status" value="1"/>
</dbReference>
<dbReference type="GO" id="GO:0006886">
    <property type="term" value="P:intracellular protein transport"/>
    <property type="evidence" value="ECO:0007669"/>
    <property type="project" value="InterPro"/>
</dbReference>
<dbReference type="CDD" id="cd08241">
    <property type="entry name" value="QOR1"/>
    <property type="match status" value="1"/>
</dbReference>
<proteinExistence type="inferred from homology"/>
<dbReference type="InterPro" id="IPR013154">
    <property type="entry name" value="ADH-like_N"/>
</dbReference>
<reference evidence="3" key="1">
    <citation type="submission" date="2023-06" db="EMBL/GenBank/DDBJ databases">
        <authorList>
            <person name="Noh H."/>
        </authorList>
    </citation>
    <scope>NUCLEOTIDE SEQUENCE</scope>
    <source>
        <strain evidence="3">DUCC20226</strain>
    </source>
</reference>
<feature type="domain" description="Importin N-terminal" evidence="2">
    <location>
        <begin position="376"/>
        <end position="448"/>
    </location>
</feature>
<dbReference type="GO" id="GO:0031267">
    <property type="term" value="F:small GTPase binding"/>
    <property type="evidence" value="ECO:0007669"/>
    <property type="project" value="InterPro"/>
</dbReference>
<protein>
    <recommendedName>
        <fullName evidence="2">Importin N-terminal domain-containing protein</fullName>
    </recommendedName>
</protein>
<evidence type="ECO:0000313" key="3">
    <source>
        <dbReference type="EMBL" id="KAK2598496.1"/>
    </source>
</evidence>
<evidence type="ECO:0000256" key="1">
    <source>
        <dbReference type="ARBA" id="ARBA00007991"/>
    </source>
</evidence>
<dbReference type="Gene3D" id="3.90.180.10">
    <property type="entry name" value="Medium-chain alcohol dehydrogenases, catalytic domain"/>
    <property type="match status" value="1"/>
</dbReference>
<dbReference type="Proteomes" id="UP001265746">
    <property type="component" value="Unassembled WGS sequence"/>
</dbReference>
<dbReference type="SMART" id="SM00913">
    <property type="entry name" value="IBN_N"/>
    <property type="match status" value="1"/>
</dbReference>
<dbReference type="SUPFAM" id="SSF51735">
    <property type="entry name" value="NAD(P)-binding Rossmann-fold domains"/>
    <property type="match status" value="1"/>
</dbReference>
<dbReference type="GO" id="GO:0008270">
    <property type="term" value="F:zinc ion binding"/>
    <property type="evidence" value="ECO:0007669"/>
    <property type="project" value="InterPro"/>
</dbReference>
<dbReference type="GO" id="GO:0005634">
    <property type="term" value="C:nucleus"/>
    <property type="evidence" value="ECO:0007669"/>
    <property type="project" value="UniProtKB-ARBA"/>
</dbReference>
<dbReference type="EMBL" id="JAUJFL010000008">
    <property type="protein sequence ID" value="KAK2598496.1"/>
    <property type="molecule type" value="Genomic_DNA"/>
</dbReference>
<dbReference type="Pfam" id="PF08240">
    <property type="entry name" value="ADH_N"/>
    <property type="match status" value="1"/>
</dbReference>
<dbReference type="Pfam" id="PF00107">
    <property type="entry name" value="ADH_zinc_N"/>
    <property type="match status" value="1"/>
</dbReference>
<dbReference type="InterPro" id="IPR002364">
    <property type="entry name" value="Quin_OxRdtase/zeta-crystal_CS"/>
</dbReference>
<keyword evidence="4" id="KW-1185">Reference proteome</keyword>
<organism evidence="3 4">
    <name type="scientific">Phomopsis amygdali</name>
    <name type="common">Fusicoccum amygdali</name>
    <dbReference type="NCBI Taxonomy" id="1214568"/>
    <lineage>
        <taxon>Eukaryota</taxon>
        <taxon>Fungi</taxon>
        <taxon>Dikarya</taxon>
        <taxon>Ascomycota</taxon>
        <taxon>Pezizomycotina</taxon>
        <taxon>Sordariomycetes</taxon>
        <taxon>Sordariomycetidae</taxon>
        <taxon>Diaporthales</taxon>
        <taxon>Diaporthaceae</taxon>
        <taxon>Diaporthe</taxon>
    </lineage>
</organism>
<dbReference type="SUPFAM" id="SSF50129">
    <property type="entry name" value="GroES-like"/>
    <property type="match status" value="1"/>
</dbReference>
<dbReference type="InterPro" id="IPR001494">
    <property type="entry name" value="Importin-beta_N"/>
</dbReference>
<dbReference type="InterPro" id="IPR013149">
    <property type="entry name" value="ADH-like_C"/>
</dbReference>
<dbReference type="InterPro" id="IPR058669">
    <property type="entry name" value="TPR_IPO7/11-like"/>
</dbReference>
<dbReference type="InterPro" id="IPR011989">
    <property type="entry name" value="ARM-like"/>
</dbReference>
<dbReference type="SMART" id="SM00829">
    <property type="entry name" value="PKS_ER"/>
    <property type="match status" value="1"/>
</dbReference>
<dbReference type="InterPro" id="IPR020843">
    <property type="entry name" value="ER"/>
</dbReference>
<dbReference type="InterPro" id="IPR016024">
    <property type="entry name" value="ARM-type_fold"/>
</dbReference>
<evidence type="ECO:0000259" key="2">
    <source>
        <dbReference type="PROSITE" id="PS50166"/>
    </source>
</evidence>
<dbReference type="PROSITE" id="PS50166">
    <property type="entry name" value="IMPORTIN_B_NT"/>
    <property type="match status" value="1"/>
</dbReference>
<dbReference type="PANTHER" id="PTHR43677:SF4">
    <property type="entry name" value="QUINONE OXIDOREDUCTASE-LIKE PROTEIN 2"/>
    <property type="match status" value="1"/>
</dbReference>
<dbReference type="FunFam" id="1.25.10.10:FF:000362">
    <property type="entry name" value="Importin 11, putative"/>
    <property type="match status" value="1"/>
</dbReference>
<dbReference type="SUPFAM" id="SSF48371">
    <property type="entry name" value="ARM repeat"/>
    <property type="match status" value="1"/>
</dbReference>